<gene>
    <name evidence="3" type="primary">WBGene00273850</name>
</gene>
<feature type="compositionally biased region" description="Gly residues" evidence="1">
    <location>
        <begin position="30"/>
        <end position="42"/>
    </location>
</feature>
<protein>
    <submittedName>
        <fullName evidence="3">Uncharacterized protein</fullName>
    </submittedName>
</protein>
<evidence type="ECO:0000313" key="4">
    <source>
        <dbReference type="Proteomes" id="UP000005239"/>
    </source>
</evidence>
<name>A0A2A6B6H1_PRIPA</name>
<evidence type="ECO:0000313" key="3">
    <source>
        <dbReference type="EnsemblMetazoa" id="PPA35481.1"/>
    </source>
</evidence>
<feature type="compositionally biased region" description="Low complexity" evidence="1">
    <location>
        <begin position="43"/>
        <end position="83"/>
    </location>
</feature>
<sequence>MHNSHVFPQATRMLLIGSLLLTGELTVNARGGGGGGGRGGSFSRGSISMSSGRGSSSIGRSGGSSSSTSSSSSSSGSSGSSTSLLVKQPHTYYSSDDVDKILAAENAKEYMRVNSDRYITLQESFTEEGKKNANIQKKVKLIRESEMDEEVTIKDEKKSCWIDIILLGCRIFPKATKKMTVSNSQQSMIITISPSTVWCSRNLTDVVTLGKRLEMRQSIDGLKADDDEKVIVKTASVRMNSLGFVSTTSDVASGNDVRLRRNYRRLSMKQMKETG</sequence>
<reference evidence="4" key="1">
    <citation type="journal article" date="2008" name="Nat. Genet.">
        <title>The Pristionchus pacificus genome provides a unique perspective on nematode lifestyle and parasitism.</title>
        <authorList>
            <person name="Dieterich C."/>
            <person name="Clifton S.W."/>
            <person name="Schuster L.N."/>
            <person name="Chinwalla A."/>
            <person name="Delehaunty K."/>
            <person name="Dinkelacker I."/>
            <person name="Fulton L."/>
            <person name="Fulton R."/>
            <person name="Godfrey J."/>
            <person name="Minx P."/>
            <person name="Mitreva M."/>
            <person name="Roeseler W."/>
            <person name="Tian H."/>
            <person name="Witte H."/>
            <person name="Yang S.P."/>
            <person name="Wilson R.K."/>
            <person name="Sommer R.J."/>
        </authorList>
    </citation>
    <scope>NUCLEOTIDE SEQUENCE [LARGE SCALE GENOMIC DNA]</scope>
    <source>
        <strain evidence="4">PS312</strain>
    </source>
</reference>
<dbReference type="EnsemblMetazoa" id="PPA35481.1">
    <property type="protein sequence ID" value="PPA35481.1"/>
    <property type="gene ID" value="WBGene00273850"/>
</dbReference>
<dbReference type="AlphaFoldDB" id="A0A2A6B6H1"/>
<feature type="chain" id="PRO_5043758425" evidence="2">
    <location>
        <begin position="30"/>
        <end position="275"/>
    </location>
</feature>
<dbReference type="Proteomes" id="UP000005239">
    <property type="component" value="Unassembled WGS sequence"/>
</dbReference>
<accession>A0A2A6B6H1</accession>
<organism evidence="3 4">
    <name type="scientific">Pristionchus pacificus</name>
    <name type="common">Parasitic nematode worm</name>
    <dbReference type="NCBI Taxonomy" id="54126"/>
    <lineage>
        <taxon>Eukaryota</taxon>
        <taxon>Metazoa</taxon>
        <taxon>Ecdysozoa</taxon>
        <taxon>Nematoda</taxon>
        <taxon>Chromadorea</taxon>
        <taxon>Rhabditida</taxon>
        <taxon>Rhabditina</taxon>
        <taxon>Diplogasteromorpha</taxon>
        <taxon>Diplogasteroidea</taxon>
        <taxon>Neodiplogasteridae</taxon>
        <taxon>Pristionchus</taxon>
    </lineage>
</organism>
<accession>A0A8R1YWT0</accession>
<evidence type="ECO:0000256" key="2">
    <source>
        <dbReference type="SAM" id="SignalP"/>
    </source>
</evidence>
<keyword evidence="2" id="KW-0732">Signal</keyword>
<feature type="region of interest" description="Disordered" evidence="1">
    <location>
        <begin position="29"/>
        <end position="83"/>
    </location>
</feature>
<reference evidence="3" key="2">
    <citation type="submission" date="2022-06" db="UniProtKB">
        <authorList>
            <consortium name="EnsemblMetazoa"/>
        </authorList>
    </citation>
    <scope>IDENTIFICATION</scope>
    <source>
        <strain evidence="3">PS312</strain>
    </source>
</reference>
<feature type="signal peptide" evidence="2">
    <location>
        <begin position="1"/>
        <end position="29"/>
    </location>
</feature>
<proteinExistence type="predicted"/>
<evidence type="ECO:0000256" key="1">
    <source>
        <dbReference type="SAM" id="MobiDB-lite"/>
    </source>
</evidence>
<keyword evidence="4" id="KW-1185">Reference proteome</keyword>